<dbReference type="GO" id="GO:0030288">
    <property type="term" value="C:outer membrane-bounded periplasmic space"/>
    <property type="evidence" value="ECO:0007669"/>
    <property type="project" value="TreeGrafter"/>
</dbReference>
<dbReference type="RefSeq" id="WP_094263202.1">
    <property type="nucleotide sequence ID" value="NZ_NOWF01000002.1"/>
</dbReference>
<keyword evidence="8" id="KW-0808">Transferase</keyword>
<keyword evidence="13" id="KW-0511">Multifunctional enzyme</keyword>
<dbReference type="GO" id="GO:0071555">
    <property type="term" value="P:cell wall organization"/>
    <property type="evidence" value="ECO:0007669"/>
    <property type="project" value="UniProtKB-KW"/>
</dbReference>
<dbReference type="PANTHER" id="PTHR32282:SF11">
    <property type="entry name" value="PENICILLIN-BINDING PROTEIN 1B"/>
    <property type="match status" value="1"/>
</dbReference>
<gene>
    <name evidence="19" type="ORF">CHM34_03440</name>
</gene>
<dbReference type="GO" id="GO:0008360">
    <property type="term" value="P:regulation of cell shape"/>
    <property type="evidence" value="ECO:0007669"/>
    <property type="project" value="UniProtKB-KW"/>
</dbReference>
<evidence type="ECO:0000256" key="14">
    <source>
        <dbReference type="ARBA" id="ARBA00023316"/>
    </source>
</evidence>
<dbReference type="EMBL" id="NOWF01000002">
    <property type="protein sequence ID" value="OYD08854.1"/>
    <property type="molecule type" value="Genomic_DNA"/>
</dbReference>
<dbReference type="GO" id="GO:0005886">
    <property type="term" value="C:plasma membrane"/>
    <property type="evidence" value="ECO:0007669"/>
    <property type="project" value="UniProtKB-SubCell"/>
</dbReference>
<keyword evidence="5" id="KW-0121">Carboxypeptidase</keyword>
<protein>
    <recommendedName>
        <fullName evidence="18">Glycosyl transferase family 51 domain-containing protein</fullName>
    </recommendedName>
</protein>
<evidence type="ECO:0000256" key="17">
    <source>
        <dbReference type="SAM" id="Phobius"/>
    </source>
</evidence>
<feature type="transmembrane region" description="Helical" evidence="17">
    <location>
        <begin position="31"/>
        <end position="57"/>
    </location>
</feature>
<keyword evidence="12 17" id="KW-0472">Membrane</keyword>
<keyword evidence="17" id="KW-1133">Transmembrane helix</keyword>
<dbReference type="InterPro" id="IPR036950">
    <property type="entry name" value="PBP_transglycosylase"/>
</dbReference>
<reference evidence="19 20" key="1">
    <citation type="submission" date="2017-07" db="EMBL/GenBank/DDBJ databases">
        <title>The genome sequence of Paludifilum halophilum highlights mechanisms for microbial adaptation to high salt environemnts.</title>
        <authorList>
            <person name="Belbahri L."/>
        </authorList>
    </citation>
    <scope>NUCLEOTIDE SEQUENCE [LARGE SCALE GENOMIC DNA]</scope>
    <source>
        <strain evidence="19 20">DSM 102817</strain>
    </source>
</reference>
<name>A0A235B987_9BACL</name>
<dbReference type="InterPro" id="IPR023346">
    <property type="entry name" value="Lysozyme-like_dom_sf"/>
</dbReference>
<evidence type="ECO:0000313" key="19">
    <source>
        <dbReference type="EMBL" id="OYD08854.1"/>
    </source>
</evidence>
<evidence type="ECO:0000256" key="7">
    <source>
        <dbReference type="ARBA" id="ARBA00022676"/>
    </source>
</evidence>
<comment type="similarity">
    <text evidence="2">In the C-terminal section; belongs to the transpeptidase family.</text>
</comment>
<sequence length="289" mass="32357">MNKTKFSVDRGTNRPPGAMDKKRLIVRLKPFFALFMVLSLLFVTGGVAVISAGNALMSERKALSPRQPDSLPGKGPLLTTEDEEYVAVRDMPDYVRQAFIAIEDHRFSSHFGIDPLSLVRALLVDLRAGKMVQGGSTITMQLARNGFLTHEKTMNRKLKEMIIAINLERRYSKAEILGIYLNNIYFGHGEYGIEKAAHLYFGKTIRAHHGRQKTISLSEAAMLAALPKSPELYSPIKNPEKALQRRNLVLKRMAELRMITHEEMETAMEKDLSVVSDGFSDPEAEPKAG</sequence>
<evidence type="ECO:0000256" key="5">
    <source>
        <dbReference type="ARBA" id="ARBA00022645"/>
    </source>
</evidence>
<keyword evidence="10" id="KW-0133">Cell shape</keyword>
<comment type="catalytic activity">
    <reaction evidence="16">
        <text>[GlcNAc-(1-&gt;4)-Mur2Ac(oyl-L-Ala-gamma-D-Glu-L-Lys-D-Ala-D-Ala)](n)-di-trans,octa-cis-undecaprenyl diphosphate + beta-D-GlcNAc-(1-&gt;4)-Mur2Ac(oyl-L-Ala-gamma-D-Glu-L-Lys-D-Ala-D-Ala)-di-trans,octa-cis-undecaprenyl diphosphate = [GlcNAc-(1-&gt;4)-Mur2Ac(oyl-L-Ala-gamma-D-Glu-L-Lys-D-Ala-D-Ala)](n+1)-di-trans,octa-cis-undecaprenyl diphosphate + di-trans,octa-cis-undecaprenyl diphosphate + H(+)</text>
        <dbReference type="Rhea" id="RHEA:23708"/>
        <dbReference type="Rhea" id="RHEA-COMP:9602"/>
        <dbReference type="Rhea" id="RHEA-COMP:9603"/>
        <dbReference type="ChEBI" id="CHEBI:15378"/>
        <dbReference type="ChEBI" id="CHEBI:58405"/>
        <dbReference type="ChEBI" id="CHEBI:60033"/>
        <dbReference type="ChEBI" id="CHEBI:78435"/>
        <dbReference type="EC" id="2.4.99.28"/>
    </reaction>
</comment>
<keyword evidence="17" id="KW-0812">Transmembrane</keyword>
<dbReference type="GO" id="GO:0009002">
    <property type="term" value="F:serine-type D-Ala-D-Ala carboxypeptidase activity"/>
    <property type="evidence" value="ECO:0007669"/>
    <property type="project" value="UniProtKB-EC"/>
</dbReference>
<dbReference type="PANTHER" id="PTHR32282">
    <property type="entry name" value="BINDING PROTEIN TRANSPEPTIDASE, PUTATIVE-RELATED"/>
    <property type="match status" value="1"/>
</dbReference>
<keyword evidence="7" id="KW-0328">Glycosyltransferase</keyword>
<evidence type="ECO:0000256" key="4">
    <source>
        <dbReference type="ARBA" id="ARBA00022475"/>
    </source>
</evidence>
<evidence type="ECO:0000256" key="16">
    <source>
        <dbReference type="ARBA" id="ARBA00049902"/>
    </source>
</evidence>
<evidence type="ECO:0000259" key="18">
    <source>
        <dbReference type="Pfam" id="PF00912"/>
    </source>
</evidence>
<evidence type="ECO:0000256" key="15">
    <source>
        <dbReference type="ARBA" id="ARBA00034000"/>
    </source>
</evidence>
<evidence type="ECO:0000256" key="1">
    <source>
        <dbReference type="ARBA" id="ARBA00004236"/>
    </source>
</evidence>
<evidence type="ECO:0000313" key="20">
    <source>
        <dbReference type="Proteomes" id="UP000215459"/>
    </source>
</evidence>
<dbReference type="GO" id="GO:0009252">
    <property type="term" value="P:peptidoglycan biosynthetic process"/>
    <property type="evidence" value="ECO:0007669"/>
    <property type="project" value="UniProtKB-KW"/>
</dbReference>
<evidence type="ECO:0000256" key="10">
    <source>
        <dbReference type="ARBA" id="ARBA00022960"/>
    </source>
</evidence>
<dbReference type="InterPro" id="IPR050396">
    <property type="entry name" value="Glycosyltr_51/Transpeptidase"/>
</dbReference>
<dbReference type="SUPFAM" id="SSF53955">
    <property type="entry name" value="Lysozyme-like"/>
    <property type="match status" value="1"/>
</dbReference>
<keyword evidence="14" id="KW-0961">Cell wall biogenesis/degradation</keyword>
<evidence type="ECO:0000256" key="9">
    <source>
        <dbReference type="ARBA" id="ARBA00022801"/>
    </source>
</evidence>
<dbReference type="FunFam" id="1.10.3810.10:FF:000001">
    <property type="entry name" value="Penicillin-binding protein 1A"/>
    <property type="match status" value="1"/>
</dbReference>
<dbReference type="InterPro" id="IPR001264">
    <property type="entry name" value="Glyco_trans_51"/>
</dbReference>
<evidence type="ECO:0000256" key="6">
    <source>
        <dbReference type="ARBA" id="ARBA00022670"/>
    </source>
</evidence>
<dbReference type="GO" id="GO:0008955">
    <property type="term" value="F:peptidoglycan glycosyltransferase activity"/>
    <property type="evidence" value="ECO:0007669"/>
    <property type="project" value="UniProtKB-EC"/>
</dbReference>
<dbReference type="GO" id="GO:0006508">
    <property type="term" value="P:proteolysis"/>
    <property type="evidence" value="ECO:0007669"/>
    <property type="project" value="UniProtKB-KW"/>
</dbReference>
<evidence type="ECO:0000256" key="12">
    <source>
        <dbReference type="ARBA" id="ARBA00023136"/>
    </source>
</evidence>
<dbReference type="OrthoDB" id="9766909at2"/>
<keyword evidence="4" id="KW-1003">Cell membrane</keyword>
<keyword evidence="9" id="KW-0378">Hydrolase</keyword>
<evidence type="ECO:0000256" key="2">
    <source>
        <dbReference type="ARBA" id="ARBA00007090"/>
    </source>
</evidence>
<comment type="catalytic activity">
    <reaction evidence="15">
        <text>Preferential cleavage: (Ac)2-L-Lys-D-Ala-|-D-Ala. Also transpeptidation of peptidyl-alanyl moieties that are N-acyl substituents of D-alanine.</text>
        <dbReference type="EC" id="3.4.16.4"/>
    </reaction>
</comment>
<evidence type="ECO:0000256" key="3">
    <source>
        <dbReference type="ARBA" id="ARBA00007739"/>
    </source>
</evidence>
<comment type="caution">
    <text evidence="19">The sequence shown here is derived from an EMBL/GenBank/DDBJ whole genome shotgun (WGS) entry which is preliminary data.</text>
</comment>
<feature type="domain" description="Glycosyl transferase family 51" evidence="18">
    <location>
        <begin position="80"/>
        <end position="253"/>
    </location>
</feature>
<comment type="similarity">
    <text evidence="3">In the N-terminal section; belongs to the glycosyltransferase 51 family.</text>
</comment>
<evidence type="ECO:0000256" key="13">
    <source>
        <dbReference type="ARBA" id="ARBA00023268"/>
    </source>
</evidence>
<proteinExistence type="inferred from homology"/>
<dbReference type="Pfam" id="PF00912">
    <property type="entry name" value="Transgly"/>
    <property type="match status" value="1"/>
</dbReference>
<keyword evidence="11" id="KW-0573">Peptidoglycan synthesis</keyword>
<evidence type="ECO:0000256" key="11">
    <source>
        <dbReference type="ARBA" id="ARBA00022984"/>
    </source>
</evidence>
<keyword evidence="6" id="KW-0645">Protease</keyword>
<evidence type="ECO:0000256" key="8">
    <source>
        <dbReference type="ARBA" id="ARBA00022679"/>
    </source>
</evidence>
<accession>A0A235B987</accession>
<keyword evidence="20" id="KW-1185">Reference proteome</keyword>
<organism evidence="19 20">
    <name type="scientific">Paludifilum halophilum</name>
    <dbReference type="NCBI Taxonomy" id="1642702"/>
    <lineage>
        <taxon>Bacteria</taxon>
        <taxon>Bacillati</taxon>
        <taxon>Bacillota</taxon>
        <taxon>Bacilli</taxon>
        <taxon>Bacillales</taxon>
        <taxon>Thermoactinomycetaceae</taxon>
        <taxon>Paludifilum</taxon>
    </lineage>
</organism>
<dbReference type="AlphaFoldDB" id="A0A235B987"/>
<comment type="subcellular location">
    <subcellularLocation>
        <location evidence="1">Cell membrane</location>
    </subcellularLocation>
</comment>
<dbReference type="Gene3D" id="1.10.3810.10">
    <property type="entry name" value="Biosynthetic peptidoglycan transglycosylase-like"/>
    <property type="match status" value="1"/>
</dbReference>
<dbReference type="Proteomes" id="UP000215459">
    <property type="component" value="Unassembled WGS sequence"/>
</dbReference>